<dbReference type="SUPFAM" id="SSF54593">
    <property type="entry name" value="Glyoxalase/Bleomycin resistance protein/Dihydroxybiphenyl dioxygenase"/>
    <property type="match status" value="1"/>
</dbReference>
<dbReference type="AlphaFoldDB" id="F8FDK9"/>
<keyword evidence="3" id="KW-0560">Oxidoreductase</keyword>
<dbReference type="EMBL" id="CP002869">
    <property type="protein sequence ID" value="AEI42179.1"/>
    <property type="molecule type" value="Genomic_DNA"/>
</dbReference>
<dbReference type="InterPro" id="IPR029068">
    <property type="entry name" value="Glyas_Bleomycin-R_OHBP_Dase"/>
</dbReference>
<dbReference type="InterPro" id="IPR050383">
    <property type="entry name" value="GlyoxalaseI/FosfomycinResist"/>
</dbReference>
<keyword evidence="3" id="KW-0223">Dioxygenase</keyword>
<dbReference type="PROSITE" id="PS51819">
    <property type="entry name" value="VOC"/>
    <property type="match status" value="1"/>
</dbReference>
<sequence length="131" mass="15005">MIDIQFIHHISLNVRKLEPAVAFYRDVLGLKELERPPFDFEGAWFAVGPAGQQLHLIVHEGEVLREGAMHSRDGHFALRVSGYHRTIEWLERCGAAYDARPRPRAGFPQIYVMDPDRNIIELNCDPAELES</sequence>
<dbReference type="GO" id="GO:0004462">
    <property type="term" value="F:lactoylglutathione lyase activity"/>
    <property type="evidence" value="ECO:0007669"/>
    <property type="project" value="InterPro"/>
</dbReference>
<dbReference type="Gene3D" id="3.10.180.10">
    <property type="entry name" value="2,3-Dihydroxybiphenyl 1,2-Dioxygenase, domain 1"/>
    <property type="match status" value="1"/>
</dbReference>
<name>F8FDK9_PAEMK</name>
<dbReference type="GO" id="GO:0046872">
    <property type="term" value="F:metal ion binding"/>
    <property type="evidence" value="ECO:0007669"/>
    <property type="project" value="UniProtKB-KW"/>
</dbReference>
<dbReference type="HOGENOM" id="CLU_046006_12_4_9"/>
<evidence type="ECO:0000313" key="3">
    <source>
        <dbReference type="EMBL" id="AEI42179.1"/>
    </source>
</evidence>
<evidence type="ECO:0000256" key="1">
    <source>
        <dbReference type="ARBA" id="ARBA00022723"/>
    </source>
</evidence>
<organism evidence="3 4">
    <name type="scientific">Paenibacillus mucilaginosus (strain KNP414)</name>
    <dbReference type="NCBI Taxonomy" id="1036673"/>
    <lineage>
        <taxon>Bacteria</taxon>
        <taxon>Bacillati</taxon>
        <taxon>Bacillota</taxon>
        <taxon>Bacilli</taxon>
        <taxon>Bacillales</taxon>
        <taxon>Paenibacillaceae</taxon>
        <taxon>Paenibacillus</taxon>
    </lineage>
</organism>
<reference evidence="3 4" key="2">
    <citation type="journal article" date="2013" name="Genome Announc.">
        <title>Genome Sequence of Growth-Improving Paenibacillus mucilaginosus Strain KNP414.</title>
        <authorList>
            <person name="Lu J.J."/>
            <person name="Wang J.F."/>
            <person name="Hu X.F."/>
        </authorList>
    </citation>
    <scope>NUCLEOTIDE SEQUENCE [LARGE SCALE GENOMIC DNA]</scope>
    <source>
        <strain evidence="3 4">KNP414</strain>
    </source>
</reference>
<reference evidence="4" key="1">
    <citation type="submission" date="2011-06" db="EMBL/GenBank/DDBJ databases">
        <title>Complete genome sequence of Paenibacillus mucilaginosus KNP414.</title>
        <authorList>
            <person name="Wang J."/>
            <person name="Hu S."/>
            <person name="Hu X."/>
            <person name="Zhang B."/>
            <person name="Dong D."/>
            <person name="Zhang S."/>
            <person name="Zhao K."/>
            <person name="Wu D."/>
        </authorList>
    </citation>
    <scope>NUCLEOTIDE SEQUENCE [LARGE SCALE GENOMIC DNA]</scope>
    <source>
        <strain evidence="4">KNP414</strain>
    </source>
</reference>
<dbReference type="PROSITE" id="PS00934">
    <property type="entry name" value="GLYOXALASE_I_1"/>
    <property type="match status" value="1"/>
</dbReference>
<dbReference type="InterPro" id="IPR037523">
    <property type="entry name" value="VOC_core"/>
</dbReference>
<feature type="domain" description="VOC" evidence="2">
    <location>
        <begin position="6"/>
        <end position="125"/>
    </location>
</feature>
<evidence type="ECO:0000259" key="2">
    <source>
        <dbReference type="PROSITE" id="PS51819"/>
    </source>
</evidence>
<accession>F8FDK9</accession>
<dbReference type="Proteomes" id="UP000006620">
    <property type="component" value="Chromosome"/>
</dbReference>
<proteinExistence type="predicted"/>
<dbReference type="RefSeq" id="WP_013917336.1">
    <property type="nucleotide sequence ID" value="NC_015690.1"/>
</dbReference>
<evidence type="ECO:0000313" key="4">
    <source>
        <dbReference type="Proteomes" id="UP000006620"/>
    </source>
</evidence>
<dbReference type="PATRIC" id="fig|1036673.3.peg.3335"/>
<dbReference type="GO" id="GO:0051213">
    <property type="term" value="F:dioxygenase activity"/>
    <property type="evidence" value="ECO:0007669"/>
    <property type="project" value="UniProtKB-KW"/>
</dbReference>
<dbReference type="InterPro" id="IPR004360">
    <property type="entry name" value="Glyas_Fos-R_dOase_dom"/>
</dbReference>
<dbReference type="Pfam" id="PF00903">
    <property type="entry name" value="Glyoxalase"/>
    <property type="match status" value="1"/>
</dbReference>
<protein>
    <submittedName>
        <fullName evidence="3">Glyoxalase/bleomycin resistance protein/dioxygenase</fullName>
    </submittedName>
</protein>
<dbReference type="KEGG" id="pms:KNP414_03635"/>
<dbReference type="PANTHER" id="PTHR21366">
    <property type="entry name" value="GLYOXALASE FAMILY PROTEIN"/>
    <property type="match status" value="1"/>
</dbReference>
<keyword evidence="1" id="KW-0479">Metal-binding</keyword>
<gene>
    <name evidence="3" type="ordered locus">KNP414_03635</name>
</gene>
<dbReference type="InterPro" id="IPR018146">
    <property type="entry name" value="Glyoxalase_1_CS"/>
</dbReference>